<dbReference type="SUPFAM" id="SSF53383">
    <property type="entry name" value="PLP-dependent transferases"/>
    <property type="match status" value="1"/>
</dbReference>
<evidence type="ECO:0000256" key="4">
    <source>
        <dbReference type="RuleBase" id="RU003560"/>
    </source>
</evidence>
<comment type="caution">
    <text evidence="5">The sequence shown here is derived from an EMBL/GenBank/DDBJ whole genome shotgun (WGS) entry which is preliminary data.</text>
</comment>
<sequence>MEKNLLRSKIVCPDYNKSYPSITHGLGCYLYDTDGTEYLDASAGSCAVSLIGHGDENIVTALAEQSKKVAVLPAHYLSAEVIQGYLKSLCEFSGFGHRAWTCSSGTEAVENAMKVALQYHQINGQPERFKILGRHGSYHGNSIFNLGVGGMPMRRASYKHLISDFAKVDASYSYRFADGDPDYGIQSAESLRACIEQEGPETVAAFIAEPVVGAALGAVPAADGYFERIREICDEYGILLIVDEVMSGMGRTGRNFAIEHYNCEPDILATGKGIGGGYFPLSAFIVNKRVADAFVGNNQAFLGGHTHACTPQAAAVGQYVLDYIKEHNIVAKAEADGLYMKQQLQDLLQYDIVGDVRGVGYMIGIEFVSDKTTREPFAPELNVSANIGQRLLEQGVILYPGKGSVDGYAGDHILITPPLTLTREQIDHMCHCLAVAIEQEMDELRRAHP</sequence>
<evidence type="ECO:0000256" key="1">
    <source>
        <dbReference type="ARBA" id="ARBA00001933"/>
    </source>
</evidence>
<dbReference type="InterPro" id="IPR015424">
    <property type="entry name" value="PyrdxlP-dep_Trfase"/>
</dbReference>
<reference evidence="5 6" key="1">
    <citation type="journal article" date="2015" name="BMC Genomics">
        <title>Genome mining reveals unlocked bioactive potential of marine Gram-negative bacteria.</title>
        <authorList>
            <person name="Machado H."/>
            <person name="Sonnenschein E.C."/>
            <person name="Melchiorsen J."/>
            <person name="Gram L."/>
        </authorList>
    </citation>
    <scope>NUCLEOTIDE SEQUENCE [LARGE SCALE GENOMIC DNA]</scope>
    <source>
        <strain evidence="5 6">S4054</strain>
    </source>
</reference>
<dbReference type="CDD" id="cd00610">
    <property type="entry name" value="OAT_like"/>
    <property type="match status" value="1"/>
</dbReference>
<dbReference type="PANTHER" id="PTHR43094">
    <property type="entry name" value="AMINOTRANSFERASE"/>
    <property type="match status" value="1"/>
</dbReference>
<accession>A0A0F6AC28</accession>
<name>A0A0F6AC28_9GAMM</name>
<dbReference type="InterPro" id="IPR015421">
    <property type="entry name" value="PyrdxlP-dep_Trfase_major"/>
</dbReference>
<evidence type="ECO:0000256" key="2">
    <source>
        <dbReference type="ARBA" id="ARBA00008954"/>
    </source>
</evidence>
<comment type="similarity">
    <text evidence="2 4">Belongs to the class-III pyridoxal-phosphate-dependent aminotransferase family.</text>
</comment>
<gene>
    <name evidence="5" type="ORF">N479_13005</name>
</gene>
<organism evidence="5 6">
    <name type="scientific">Pseudoalteromonas luteoviolacea S4054</name>
    <dbReference type="NCBI Taxonomy" id="1129367"/>
    <lineage>
        <taxon>Bacteria</taxon>
        <taxon>Pseudomonadati</taxon>
        <taxon>Pseudomonadota</taxon>
        <taxon>Gammaproteobacteria</taxon>
        <taxon>Alteromonadales</taxon>
        <taxon>Pseudoalteromonadaceae</taxon>
        <taxon>Pseudoalteromonas</taxon>
    </lineage>
</organism>
<dbReference type="RefSeq" id="WP_046356037.1">
    <property type="nucleotide sequence ID" value="NZ_AUXW01000142.1"/>
</dbReference>
<dbReference type="AlphaFoldDB" id="A0A0F6AC28"/>
<dbReference type="Proteomes" id="UP000033434">
    <property type="component" value="Unassembled WGS sequence"/>
</dbReference>
<evidence type="ECO:0000313" key="5">
    <source>
        <dbReference type="EMBL" id="KKE83740.1"/>
    </source>
</evidence>
<proteinExistence type="inferred from homology"/>
<dbReference type="PATRIC" id="fig|1129367.4.peg.2396"/>
<dbReference type="PROSITE" id="PS00600">
    <property type="entry name" value="AA_TRANSFER_CLASS_3"/>
    <property type="match status" value="1"/>
</dbReference>
<dbReference type="Gene3D" id="3.40.640.10">
    <property type="entry name" value="Type I PLP-dependent aspartate aminotransferase-like (Major domain)"/>
    <property type="match status" value="1"/>
</dbReference>
<dbReference type="GO" id="GO:0008483">
    <property type="term" value="F:transaminase activity"/>
    <property type="evidence" value="ECO:0007669"/>
    <property type="project" value="InterPro"/>
</dbReference>
<dbReference type="Gene3D" id="3.90.1150.10">
    <property type="entry name" value="Aspartate Aminotransferase, domain 1"/>
    <property type="match status" value="1"/>
</dbReference>
<dbReference type="GO" id="GO:0030170">
    <property type="term" value="F:pyridoxal phosphate binding"/>
    <property type="evidence" value="ECO:0007669"/>
    <property type="project" value="InterPro"/>
</dbReference>
<evidence type="ECO:0008006" key="7">
    <source>
        <dbReference type="Google" id="ProtNLM"/>
    </source>
</evidence>
<dbReference type="InterPro" id="IPR015422">
    <property type="entry name" value="PyrdxlP-dep_Trfase_small"/>
</dbReference>
<comment type="cofactor">
    <cofactor evidence="1">
        <name>pyridoxal 5'-phosphate</name>
        <dbReference type="ChEBI" id="CHEBI:597326"/>
    </cofactor>
</comment>
<protein>
    <recommendedName>
        <fullName evidence="7">Aminotransferase class III</fullName>
    </recommendedName>
</protein>
<keyword evidence="3 4" id="KW-0663">Pyridoxal phosphate</keyword>
<dbReference type="EMBL" id="AUXW01000142">
    <property type="protein sequence ID" value="KKE83740.1"/>
    <property type="molecule type" value="Genomic_DNA"/>
</dbReference>
<dbReference type="InterPro" id="IPR005814">
    <property type="entry name" value="Aminotrans_3"/>
</dbReference>
<evidence type="ECO:0000313" key="6">
    <source>
        <dbReference type="Proteomes" id="UP000033434"/>
    </source>
</evidence>
<dbReference type="Pfam" id="PF00202">
    <property type="entry name" value="Aminotran_3"/>
    <property type="match status" value="1"/>
</dbReference>
<dbReference type="PANTHER" id="PTHR43094:SF1">
    <property type="entry name" value="AMINOTRANSFERASE CLASS-III"/>
    <property type="match status" value="1"/>
</dbReference>
<dbReference type="InterPro" id="IPR049704">
    <property type="entry name" value="Aminotrans_3_PPA_site"/>
</dbReference>
<evidence type="ECO:0000256" key="3">
    <source>
        <dbReference type="ARBA" id="ARBA00022898"/>
    </source>
</evidence>